<keyword evidence="1" id="KW-0547">Nucleotide-binding</keyword>
<dbReference type="SUPFAM" id="SSF52540">
    <property type="entry name" value="P-loop containing nucleoside triphosphate hydrolases"/>
    <property type="match status" value="1"/>
</dbReference>
<proteinExistence type="predicted"/>
<keyword evidence="1" id="KW-0067">ATP-binding</keyword>
<gene>
    <name evidence="1" type="ORF">MESMT1_2343</name>
</gene>
<organism evidence="1 2">
    <name type="scientific">Methanosarcina thermophila</name>
    <dbReference type="NCBI Taxonomy" id="2210"/>
    <lineage>
        <taxon>Archaea</taxon>
        <taxon>Methanobacteriati</taxon>
        <taxon>Methanobacteriota</taxon>
        <taxon>Stenosarchaea group</taxon>
        <taxon>Methanomicrobia</taxon>
        <taxon>Methanosarcinales</taxon>
        <taxon>Methanosarcinaceae</taxon>
        <taxon>Methanosarcina</taxon>
    </lineage>
</organism>
<evidence type="ECO:0000313" key="2">
    <source>
        <dbReference type="Proteomes" id="UP000265557"/>
    </source>
</evidence>
<dbReference type="EMBL" id="AP017646">
    <property type="protein sequence ID" value="BAW30273.1"/>
    <property type="molecule type" value="Genomic_DNA"/>
</dbReference>
<accession>A0A3G9CVX9</accession>
<dbReference type="AlphaFoldDB" id="A0A3G9CVX9"/>
<evidence type="ECO:0000313" key="1">
    <source>
        <dbReference type="EMBL" id="BAW30273.1"/>
    </source>
</evidence>
<dbReference type="Gene3D" id="3.40.50.300">
    <property type="entry name" value="P-loop containing nucleotide triphosphate hydrolases"/>
    <property type="match status" value="1"/>
</dbReference>
<name>A0A3G9CVX9_METTE</name>
<protein>
    <submittedName>
        <fullName evidence="1">ABC transporter, ATP-binding protein</fullName>
    </submittedName>
</protein>
<dbReference type="InterPro" id="IPR027417">
    <property type="entry name" value="P-loop_NTPase"/>
</dbReference>
<reference evidence="1 2" key="1">
    <citation type="submission" date="2016-09" db="EMBL/GenBank/DDBJ databases">
        <title>Complete Genome Sequence of Methanosarcina thermophila MT-1.</title>
        <authorList>
            <person name="Kouzuma A."/>
        </authorList>
    </citation>
    <scope>NUCLEOTIDE SEQUENCE [LARGE SCALE GENOMIC DNA]</scope>
    <source>
        <strain evidence="1 2">MT-1</strain>
    </source>
</reference>
<sequence>MTVALRKESYYYGDYAILRFCLQMNQQGHLMQLRFMIISLLKSLAGEMTVVMVTHNGELAAYSDRIIYLKEEMSRNEKHE</sequence>
<dbReference type="GO" id="GO:0005524">
    <property type="term" value="F:ATP binding"/>
    <property type="evidence" value="ECO:0007669"/>
    <property type="project" value="UniProtKB-KW"/>
</dbReference>
<dbReference type="Proteomes" id="UP000265557">
    <property type="component" value="Chromosome"/>
</dbReference>